<evidence type="ECO:0000256" key="1">
    <source>
        <dbReference type="SAM" id="Phobius"/>
    </source>
</evidence>
<keyword evidence="1" id="KW-0812">Transmembrane</keyword>
<feature type="non-terminal residue" evidence="2">
    <location>
        <position position="1"/>
    </location>
</feature>
<dbReference type="EMBL" id="HQ384116">
    <property type="protein sequence ID" value="ADQ64609.1"/>
    <property type="molecule type" value="mRNA"/>
</dbReference>
<feature type="non-terminal residue" evidence="2">
    <location>
        <position position="97"/>
    </location>
</feature>
<reference evidence="2" key="1">
    <citation type="journal article" date="2011" name="Mol. Genet. Genomics">
        <title>Isolation, annotation and applications of expressed sequence tags from the olive fly, Bactrocera oleae.</title>
        <authorList>
            <person name="Tsoumani K.T."/>
            <person name="Augustinos A.A."/>
            <person name="Kakani E.G."/>
            <person name="Drosopoulou E."/>
            <person name="Mavragani-Tsipidou P."/>
            <person name="Mathiopoulos K.D."/>
        </authorList>
    </citation>
    <scope>NUCLEOTIDE SEQUENCE</scope>
</reference>
<sequence length="97" mass="11978">KIENLGYVTFYIRALKLLYIFLLLFYFYFIILNNIFYSFQWYFKLLAGYDTCKTLLSTYVFNFIKMYFHNIFILLFLKINISIKNYICCFKKQMLVV</sequence>
<keyword evidence="1" id="KW-1133">Transmembrane helix</keyword>
<feature type="transmembrane region" description="Helical" evidence="1">
    <location>
        <begin position="17"/>
        <end position="39"/>
    </location>
</feature>
<feature type="transmembrane region" description="Helical" evidence="1">
    <location>
        <begin position="59"/>
        <end position="77"/>
    </location>
</feature>
<organism evidence="2">
    <name type="scientific">Bactrocera oleae</name>
    <name type="common">Olive fruit fly</name>
    <name type="synonym">Dacus oleae</name>
    <dbReference type="NCBI Taxonomy" id="104688"/>
    <lineage>
        <taxon>Eukaryota</taxon>
        <taxon>Metazoa</taxon>
        <taxon>Ecdysozoa</taxon>
        <taxon>Arthropoda</taxon>
        <taxon>Hexapoda</taxon>
        <taxon>Insecta</taxon>
        <taxon>Pterygota</taxon>
        <taxon>Neoptera</taxon>
        <taxon>Endopterygota</taxon>
        <taxon>Diptera</taxon>
        <taxon>Brachycera</taxon>
        <taxon>Muscomorpha</taxon>
        <taxon>Tephritoidea</taxon>
        <taxon>Tephritidae</taxon>
        <taxon>Bactrocera</taxon>
        <taxon>Daculus</taxon>
    </lineage>
</organism>
<accession>E5L9Y5</accession>
<keyword evidence="1" id="KW-0472">Membrane</keyword>
<name>E5L9Y5_BACOL</name>
<proteinExistence type="evidence at transcript level"/>
<protein>
    <submittedName>
        <fullName evidence="2">Uncharacterized protein</fullName>
    </submittedName>
</protein>
<dbReference type="AlphaFoldDB" id="E5L9Y5"/>
<evidence type="ECO:0000313" key="2">
    <source>
        <dbReference type="EMBL" id="ADQ64609.1"/>
    </source>
</evidence>